<evidence type="ECO:0000313" key="1">
    <source>
        <dbReference type="EMBL" id="KAH8005204.1"/>
    </source>
</evidence>
<proteinExistence type="predicted"/>
<dbReference type="Proteomes" id="UP000827872">
    <property type="component" value="Linkage Group LG04"/>
</dbReference>
<organism evidence="1 2">
    <name type="scientific">Sphaerodactylus townsendi</name>
    <dbReference type="NCBI Taxonomy" id="933632"/>
    <lineage>
        <taxon>Eukaryota</taxon>
        <taxon>Metazoa</taxon>
        <taxon>Chordata</taxon>
        <taxon>Craniata</taxon>
        <taxon>Vertebrata</taxon>
        <taxon>Euteleostomi</taxon>
        <taxon>Lepidosauria</taxon>
        <taxon>Squamata</taxon>
        <taxon>Bifurcata</taxon>
        <taxon>Gekkota</taxon>
        <taxon>Sphaerodactylidae</taxon>
        <taxon>Sphaerodactylus</taxon>
    </lineage>
</organism>
<keyword evidence="2" id="KW-1185">Reference proteome</keyword>
<sequence length="104" mass="11917">MRTGNPCSKCMKRTDQVLTFQHSDRLMHLRFHKVLFVIFTYLEANCPVSYIGLQLNYWYLTKGALTLETFCHTSLVSLFGATAFKSCYSAELLSLSMILGQYCV</sequence>
<reference evidence="1" key="1">
    <citation type="submission" date="2021-08" db="EMBL/GenBank/DDBJ databases">
        <title>The first chromosome-level gecko genome reveals the dynamic sex chromosomes of Neotropical dwarf geckos (Sphaerodactylidae: Sphaerodactylus).</title>
        <authorList>
            <person name="Pinto B.J."/>
            <person name="Keating S.E."/>
            <person name="Gamble T."/>
        </authorList>
    </citation>
    <scope>NUCLEOTIDE SEQUENCE</scope>
    <source>
        <strain evidence="1">TG3544</strain>
    </source>
</reference>
<evidence type="ECO:0000313" key="2">
    <source>
        <dbReference type="Proteomes" id="UP000827872"/>
    </source>
</evidence>
<accession>A0ACB8FIR7</accession>
<protein>
    <submittedName>
        <fullName evidence="1">Uncharacterized protein</fullName>
    </submittedName>
</protein>
<gene>
    <name evidence="1" type="ORF">K3G42_024955</name>
</gene>
<dbReference type="EMBL" id="CM037617">
    <property type="protein sequence ID" value="KAH8005204.1"/>
    <property type="molecule type" value="Genomic_DNA"/>
</dbReference>
<comment type="caution">
    <text evidence="1">The sequence shown here is derived from an EMBL/GenBank/DDBJ whole genome shotgun (WGS) entry which is preliminary data.</text>
</comment>
<name>A0ACB8FIR7_9SAUR</name>